<dbReference type="PRINTS" id="PR00111">
    <property type="entry name" value="ABHYDROLASE"/>
</dbReference>
<dbReference type="EMBL" id="JABMIG020000030">
    <property type="protein sequence ID" value="KAL3800805.1"/>
    <property type="molecule type" value="Genomic_DNA"/>
</dbReference>
<dbReference type="AlphaFoldDB" id="A0ABD3QS05"/>
<keyword evidence="1" id="KW-0472">Membrane</keyword>
<gene>
    <name evidence="3" type="ORF">HJC23_001642</name>
</gene>
<proteinExistence type="predicted"/>
<dbReference type="InterPro" id="IPR000073">
    <property type="entry name" value="AB_hydrolase_1"/>
</dbReference>
<dbReference type="Gene3D" id="3.40.50.1820">
    <property type="entry name" value="alpha/beta hydrolase"/>
    <property type="match status" value="1"/>
</dbReference>
<dbReference type="Pfam" id="PF12146">
    <property type="entry name" value="Hydrolase_4"/>
    <property type="match status" value="1"/>
</dbReference>
<keyword evidence="4" id="KW-1185">Reference proteome</keyword>
<comment type="caution">
    <text evidence="3">The sequence shown here is derived from an EMBL/GenBank/DDBJ whole genome shotgun (WGS) entry which is preliminary data.</text>
</comment>
<evidence type="ECO:0000256" key="1">
    <source>
        <dbReference type="SAM" id="Phobius"/>
    </source>
</evidence>
<dbReference type="InterPro" id="IPR051044">
    <property type="entry name" value="MAG_DAG_Lipase"/>
</dbReference>
<evidence type="ECO:0000313" key="4">
    <source>
        <dbReference type="Proteomes" id="UP001516023"/>
    </source>
</evidence>
<dbReference type="SUPFAM" id="SSF53474">
    <property type="entry name" value="alpha/beta-Hydrolases"/>
    <property type="match status" value="1"/>
</dbReference>
<feature type="domain" description="Serine aminopeptidase S33" evidence="2">
    <location>
        <begin position="112"/>
        <end position="357"/>
    </location>
</feature>
<evidence type="ECO:0000259" key="2">
    <source>
        <dbReference type="Pfam" id="PF12146"/>
    </source>
</evidence>
<name>A0ABD3QS05_9STRA</name>
<protein>
    <recommendedName>
        <fullName evidence="2">Serine aminopeptidase S33 domain-containing protein</fullName>
    </recommendedName>
</protein>
<dbReference type="Proteomes" id="UP001516023">
    <property type="component" value="Unassembled WGS sequence"/>
</dbReference>
<keyword evidence="1" id="KW-1133">Transmembrane helix</keyword>
<reference evidence="3 4" key="1">
    <citation type="journal article" date="2020" name="G3 (Bethesda)">
        <title>Improved Reference Genome for Cyclotella cryptica CCMP332, a Model for Cell Wall Morphogenesis, Salinity Adaptation, and Lipid Production in Diatoms (Bacillariophyta).</title>
        <authorList>
            <person name="Roberts W.R."/>
            <person name="Downey K.M."/>
            <person name="Ruck E.C."/>
            <person name="Traller J.C."/>
            <person name="Alverson A.J."/>
        </authorList>
    </citation>
    <scope>NUCLEOTIDE SEQUENCE [LARGE SCALE GENOMIC DNA]</scope>
    <source>
        <strain evidence="3 4">CCMP332</strain>
    </source>
</reference>
<accession>A0ABD3QS05</accession>
<sequence length="377" mass="42238">MASIPAPATTTPKPRIAASAIISIGITSFILASIWPPLLLAVAIFLSVSIPYSFRVNDSGEARRRLWNEFLMRKDLPEALKCRDVDLEEKYWVNNRGMCLLTSTMIPKDNAPIRGVICLCHGYMDNSSFLKRIEYQRFVKKGFAVVMIEYEGHGRSDGINALIPCWNTMIQDVEQYFDFITRTKFSGKKIFLMGESMGGAVVFDVMNRNRSSYEGVIFVCPMCKVLNTPPGWVVSIFEYIVGAPGSVNSFSVMPIAPSKGDLSSLSFKDKNKKALATSVPTVYGRKPRLATARELLETTKRISSSVHEFDAPFIILHGLEDKVTCPKISEEFYKDSPSKDKSIQLYKGMYHSLTCGETDENVEIVFNDAISWVEARI</sequence>
<feature type="transmembrane region" description="Helical" evidence="1">
    <location>
        <begin position="20"/>
        <end position="46"/>
    </location>
</feature>
<dbReference type="PANTHER" id="PTHR11614">
    <property type="entry name" value="PHOSPHOLIPASE-RELATED"/>
    <property type="match status" value="1"/>
</dbReference>
<organism evidence="3 4">
    <name type="scientific">Cyclotella cryptica</name>
    <dbReference type="NCBI Taxonomy" id="29204"/>
    <lineage>
        <taxon>Eukaryota</taxon>
        <taxon>Sar</taxon>
        <taxon>Stramenopiles</taxon>
        <taxon>Ochrophyta</taxon>
        <taxon>Bacillariophyta</taxon>
        <taxon>Coscinodiscophyceae</taxon>
        <taxon>Thalassiosirophycidae</taxon>
        <taxon>Stephanodiscales</taxon>
        <taxon>Stephanodiscaceae</taxon>
        <taxon>Cyclotella</taxon>
    </lineage>
</organism>
<dbReference type="InterPro" id="IPR022742">
    <property type="entry name" value="Hydrolase_4"/>
</dbReference>
<evidence type="ECO:0000313" key="3">
    <source>
        <dbReference type="EMBL" id="KAL3800805.1"/>
    </source>
</evidence>
<dbReference type="InterPro" id="IPR029058">
    <property type="entry name" value="AB_hydrolase_fold"/>
</dbReference>
<keyword evidence="1" id="KW-0812">Transmembrane</keyword>